<evidence type="ECO:0000313" key="6">
    <source>
        <dbReference type="Proteomes" id="UP001518989"/>
    </source>
</evidence>
<dbReference type="SUPFAM" id="SSF52141">
    <property type="entry name" value="Uracil-DNA glycosylase-like"/>
    <property type="match status" value="1"/>
</dbReference>
<name>A0ABS3KSG4_9PROT</name>
<evidence type="ECO:0000259" key="4">
    <source>
        <dbReference type="Pfam" id="PF03167"/>
    </source>
</evidence>
<dbReference type="InterPro" id="IPR036895">
    <property type="entry name" value="Uracil-DNA_glycosylase-like_sf"/>
</dbReference>
<evidence type="ECO:0000313" key="5">
    <source>
        <dbReference type="EMBL" id="MBO1080414.1"/>
    </source>
</evidence>
<dbReference type="PANTHER" id="PTHR12159:SF9">
    <property type="entry name" value="G_T MISMATCH-SPECIFIC THYMINE DNA GLYCOSYLASE"/>
    <property type="match status" value="1"/>
</dbReference>
<keyword evidence="3" id="KW-0234">DNA repair</keyword>
<dbReference type="InterPro" id="IPR015637">
    <property type="entry name" value="MUG/TDG"/>
</dbReference>
<evidence type="ECO:0000256" key="2">
    <source>
        <dbReference type="ARBA" id="ARBA00022801"/>
    </source>
</evidence>
<dbReference type="CDD" id="cd10028">
    <property type="entry name" value="UDG-F2_TDG_MUG"/>
    <property type="match status" value="1"/>
</dbReference>
<protein>
    <submittedName>
        <fullName evidence="5">Mismatch-specific DNA-glycosylase</fullName>
    </submittedName>
</protein>
<evidence type="ECO:0000256" key="1">
    <source>
        <dbReference type="ARBA" id="ARBA00022763"/>
    </source>
</evidence>
<dbReference type="Proteomes" id="UP001518989">
    <property type="component" value="Unassembled WGS sequence"/>
</dbReference>
<dbReference type="Gene3D" id="3.40.470.10">
    <property type="entry name" value="Uracil-DNA glycosylase-like domain"/>
    <property type="match status" value="1"/>
</dbReference>
<accession>A0ABS3KSG4</accession>
<gene>
    <name evidence="5" type="ORF">IAI61_15335</name>
</gene>
<sequence length="167" mass="17590">MLPDVLPAGLRLVFCGSAPGAVSAARGAYYAHPGNRFWPILAEAGFTPSRWTPRDFPRLPILGIGLTDLAKHASGNDADLPVDAYDVPGLCQRIRAAAPVMLAFTAKAPASAVLGRKTAAIGYGRVEGPPDMPPIWVLPSTSGSGVRHWDPRPWLALGAWFRSGGPA</sequence>
<feature type="domain" description="Uracil-DNA glycosylase-like" evidence="4">
    <location>
        <begin position="3"/>
        <end position="154"/>
    </location>
</feature>
<dbReference type="EMBL" id="JACTNG010000008">
    <property type="protein sequence ID" value="MBO1080414.1"/>
    <property type="molecule type" value="Genomic_DNA"/>
</dbReference>
<dbReference type="PANTHER" id="PTHR12159">
    <property type="entry name" value="G/T AND G/U MISMATCH-SPECIFIC DNA GLYCOSYLASE"/>
    <property type="match status" value="1"/>
</dbReference>
<evidence type="ECO:0000256" key="3">
    <source>
        <dbReference type="ARBA" id="ARBA00023204"/>
    </source>
</evidence>
<comment type="caution">
    <text evidence="5">The sequence shown here is derived from an EMBL/GenBank/DDBJ whole genome shotgun (WGS) entry which is preliminary data.</text>
</comment>
<reference evidence="5 6" key="1">
    <citation type="submission" date="2020-09" db="EMBL/GenBank/DDBJ databases">
        <title>Roseomonas.</title>
        <authorList>
            <person name="Zhu W."/>
        </authorList>
    </citation>
    <scope>NUCLEOTIDE SEQUENCE [LARGE SCALE GENOMIC DNA]</scope>
    <source>
        <strain evidence="5 6">573</strain>
    </source>
</reference>
<keyword evidence="1" id="KW-0227">DNA damage</keyword>
<dbReference type="Pfam" id="PF03167">
    <property type="entry name" value="UDG"/>
    <property type="match status" value="1"/>
</dbReference>
<keyword evidence="6" id="KW-1185">Reference proteome</keyword>
<keyword evidence="2" id="KW-0378">Hydrolase</keyword>
<dbReference type="InterPro" id="IPR005122">
    <property type="entry name" value="Uracil-DNA_glycosylase-like"/>
</dbReference>
<proteinExistence type="predicted"/>
<organism evidence="5 6">
    <name type="scientific">Roseomonas haemaphysalidis</name>
    <dbReference type="NCBI Taxonomy" id="2768162"/>
    <lineage>
        <taxon>Bacteria</taxon>
        <taxon>Pseudomonadati</taxon>
        <taxon>Pseudomonadota</taxon>
        <taxon>Alphaproteobacteria</taxon>
        <taxon>Acetobacterales</taxon>
        <taxon>Roseomonadaceae</taxon>
        <taxon>Roseomonas</taxon>
    </lineage>
</organism>